<evidence type="ECO:0000313" key="7">
    <source>
        <dbReference type="EMBL" id="KAJ0402363.1"/>
    </source>
</evidence>
<keyword evidence="5" id="KW-0472">Membrane</keyword>
<keyword evidence="3" id="KW-0325">Glycoprotein</keyword>
<evidence type="ECO:0000256" key="3">
    <source>
        <dbReference type="ARBA" id="ARBA00023180"/>
    </source>
</evidence>
<evidence type="ECO:0000256" key="2">
    <source>
        <dbReference type="ARBA" id="ARBA00022679"/>
    </source>
</evidence>
<dbReference type="InterPro" id="IPR007657">
    <property type="entry name" value="Glycosyltransferase_61"/>
</dbReference>
<keyword evidence="1" id="KW-0328">Glycosyltransferase</keyword>
<accession>A0AAD5M2S5</accession>
<dbReference type="GO" id="GO:0016757">
    <property type="term" value="F:glycosyltransferase activity"/>
    <property type="evidence" value="ECO:0007669"/>
    <property type="project" value="UniProtKB-KW"/>
</dbReference>
<feature type="transmembrane region" description="Helical" evidence="5">
    <location>
        <begin position="224"/>
        <end position="247"/>
    </location>
</feature>
<keyword evidence="5" id="KW-0812">Transmembrane</keyword>
<sequence>MTSTTARATSDPPPRSASPLVWLLRLAITLAVGGTALASLAFYLDEQLVAVGLGDELVAPDVQFERLRIGDAQTCVTLRRASPATGRWRSRETCYKTFPDKKDPGTTIRDLETGVELVLKSVCEEDDDEWVAGKLGIPARLPVVEVWQKQCQGWRIGSGSAQVLAIAAALALGVCLLAEHDSERLSVDSPFFILPVLVLSCLPMLIWQHVLWDSSFDAGRSHSLWKWGIALLFSVSILRGFVAPIVWAATPHAEQTEEAADTSESASDGQERRGAEENDQQLPSEQEQDESETAGGDEKAKCDCHYHCCKCGKEVLLMRHGSPSPPPRTESTQERCYRFRDYGLVDELRATAQRFCDTNSSPGSLLSTYVAYRSREAGMQATVATNLWVDLQHAKVFRPIQSVADDGGAHDPRLLYSTVDVRCLCSTPQDKQHGVPPVWHELWVRYPSSNYSMCHATTLDAEVAHENKLRIEDANATNEAIARPLVRRVMTRAIVLARRDDHNPFFQISATLNAWLMLHVIGWGPETTQLVYLDDGFPSPIDELQRTVLSPMHDVIRGRDLLGHVVRFDELLIAPFEYSGPMMQHLDDAEPCRANRLLADFRRHALTVLDAPLSKEDPASCVVTVITRQPYQGRMVQRKWLNEDAVLDEMRQFYANETNTSSGASRCVFQSVDFVLLPLQEQMRIIVNSDVIIGMHGAGMVNVMWTRPGTLVVEIFPRNRRRWGYRNLCQFIDCNWHQFRGGRDIGSDSDKTIEFREWFDFFDPLFRARLNTMKLETLEDPVDVDA</sequence>
<protein>
    <recommendedName>
        <fullName evidence="6">Glycosyltransferase 61 catalytic domain-containing protein</fullName>
    </recommendedName>
</protein>
<evidence type="ECO:0000256" key="1">
    <source>
        <dbReference type="ARBA" id="ARBA00022676"/>
    </source>
</evidence>
<organism evidence="7 8">
    <name type="scientific">Pythium insidiosum</name>
    <name type="common">Pythiosis disease agent</name>
    <dbReference type="NCBI Taxonomy" id="114742"/>
    <lineage>
        <taxon>Eukaryota</taxon>
        <taxon>Sar</taxon>
        <taxon>Stramenopiles</taxon>
        <taxon>Oomycota</taxon>
        <taxon>Peronosporomycetes</taxon>
        <taxon>Pythiales</taxon>
        <taxon>Pythiaceae</taxon>
        <taxon>Pythium</taxon>
    </lineage>
</organism>
<dbReference type="InterPro" id="IPR049625">
    <property type="entry name" value="Glyco_transf_61_cat"/>
</dbReference>
<dbReference type="EMBL" id="JAKCXM010000104">
    <property type="protein sequence ID" value="KAJ0402363.1"/>
    <property type="molecule type" value="Genomic_DNA"/>
</dbReference>
<dbReference type="Proteomes" id="UP001209570">
    <property type="component" value="Unassembled WGS sequence"/>
</dbReference>
<feature type="transmembrane region" description="Helical" evidence="5">
    <location>
        <begin position="20"/>
        <end position="44"/>
    </location>
</feature>
<feature type="domain" description="Glycosyltransferase 61 catalytic" evidence="6">
    <location>
        <begin position="618"/>
        <end position="713"/>
    </location>
</feature>
<dbReference type="AlphaFoldDB" id="A0AAD5M2S5"/>
<evidence type="ECO:0000313" key="8">
    <source>
        <dbReference type="Proteomes" id="UP001209570"/>
    </source>
</evidence>
<reference evidence="7" key="1">
    <citation type="submission" date="2021-12" db="EMBL/GenBank/DDBJ databases">
        <title>Prjna785345.</title>
        <authorList>
            <person name="Rujirawat T."/>
            <person name="Krajaejun T."/>
        </authorList>
    </citation>
    <scope>NUCLEOTIDE SEQUENCE</scope>
    <source>
        <strain evidence="7">Pi057C3</strain>
    </source>
</reference>
<keyword evidence="2" id="KW-0808">Transferase</keyword>
<feature type="region of interest" description="Disordered" evidence="4">
    <location>
        <begin position="253"/>
        <end position="300"/>
    </location>
</feature>
<gene>
    <name evidence="7" type="ORF">P43SY_004596</name>
</gene>
<comment type="caution">
    <text evidence="7">The sequence shown here is derived from an EMBL/GenBank/DDBJ whole genome shotgun (WGS) entry which is preliminary data.</text>
</comment>
<proteinExistence type="predicted"/>
<dbReference type="Pfam" id="PF04577">
    <property type="entry name" value="Glyco_transf_61"/>
    <property type="match status" value="1"/>
</dbReference>
<evidence type="ECO:0000256" key="5">
    <source>
        <dbReference type="SAM" id="Phobius"/>
    </source>
</evidence>
<evidence type="ECO:0000256" key="4">
    <source>
        <dbReference type="SAM" id="MobiDB-lite"/>
    </source>
</evidence>
<evidence type="ECO:0000259" key="6">
    <source>
        <dbReference type="Pfam" id="PF04577"/>
    </source>
</evidence>
<dbReference type="PANTHER" id="PTHR20961">
    <property type="entry name" value="GLYCOSYLTRANSFERASE"/>
    <property type="match status" value="1"/>
</dbReference>
<feature type="transmembrane region" description="Helical" evidence="5">
    <location>
        <begin position="159"/>
        <end position="179"/>
    </location>
</feature>
<feature type="transmembrane region" description="Helical" evidence="5">
    <location>
        <begin position="191"/>
        <end position="212"/>
    </location>
</feature>
<dbReference type="PANTHER" id="PTHR20961:SF124">
    <property type="entry name" value="GLYCOSYLTRANSFERASE"/>
    <property type="match status" value="1"/>
</dbReference>
<keyword evidence="8" id="KW-1185">Reference proteome</keyword>
<name>A0AAD5M2S5_PYTIN</name>
<keyword evidence="5" id="KW-1133">Transmembrane helix</keyword>